<reference evidence="2 3" key="2">
    <citation type="submission" date="2008-10" db="EMBL/GenBank/DDBJ databases">
        <title>Draft genome sequence of Anaerococcus hydrogenalis (DSM 7454).</title>
        <authorList>
            <person name="Sudarsanam P."/>
            <person name="Ley R."/>
            <person name="Guruge J."/>
            <person name="Turnbaugh P.J."/>
            <person name="Mahowald M."/>
            <person name="Liep D."/>
            <person name="Gordon J."/>
        </authorList>
    </citation>
    <scope>NUCLEOTIDE SEQUENCE [LARGE SCALE GENOMIC DNA]</scope>
    <source>
        <strain evidence="2 3">DSM 7454</strain>
    </source>
</reference>
<evidence type="ECO:0000313" key="3">
    <source>
        <dbReference type="Proteomes" id="UP000005451"/>
    </source>
</evidence>
<accession>B6W9V0</accession>
<evidence type="ECO:0000256" key="1">
    <source>
        <dbReference type="SAM" id="Coils"/>
    </source>
</evidence>
<evidence type="ECO:0008006" key="4">
    <source>
        <dbReference type="Google" id="ProtNLM"/>
    </source>
</evidence>
<dbReference type="EMBL" id="ABXA01000036">
    <property type="protein sequence ID" value="EEB35710.1"/>
    <property type="molecule type" value="Genomic_DNA"/>
</dbReference>
<name>B6W9V0_9FIRM</name>
<proteinExistence type="predicted"/>
<dbReference type="AlphaFoldDB" id="B6W9V0"/>
<protein>
    <recommendedName>
        <fullName evidence="4">Toxin-antitoxin system, toxin component, MazF family</fullName>
    </recommendedName>
</protein>
<dbReference type="Proteomes" id="UP000005451">
    <property type="component" value="Unassembled WGS sequence"/>
</dbReference>
<dbReference type="Gene3D" id="2.30.30.110">
    <property type="match status" value="1"/>
</dbReference>
<dbReference type="eggNOG" id="COG2337">
    <property type="taxonomic scope" value="Bacteria"/>
</dbReference>
<reference evidence="2 3" key="1">
    <citation type="submission" date="2008-09" db="EMBL/GenBank/DDBJ databases">
        <authorList>
            <person name="Fulton L."/>
            <person name="Clifton S."/>
            <person name="Fulton B."/>
            <person name="Xu J."/>
            <person name="Minx P."/>
            <person name="Pepin K.H."/>
            <person name="Johnson M."/>
            <person name="Thiruvilangam P."/>
            <person name="Bhonagiri V."/>
            <person name="Nash W.E."/>
            <person name="Mardis E.R."/>
            <person name="Wilson R.K."/>
        </authorList>
    </citation>
    <scope>NUCLEOTIDE SEQUENCE [LARGE SCALE GENOMIC DNA]</scope>
    <source>
        <strain evidence="2 3">DSM 7454</strain>
    </source>
</reference>
<keyword evidence="1" id="KW-0175">Coiled coil</keyword>
<dbReference type="STRING" id="561177.ANHYDRO_01376"/>
<dbReference type="RefSeq" id="WP_004814544.1">
    <property type="nucleotide sequence ID" value="NZ_ABXA01000036.1"/>
</dbReference>
<sequence length="267" mass="31056">MVDFKKEEFKDEFIVFKNDTIASLENYINNSLDENQKRCASIVYWLNDYINYLSFENKFSANYLPVYKYGAVIDVNLGFNVGDEFGGKHYCVVLNKHDNKRNKLLTIVPLSSLKSNKTIKDLNRSEIYLGTTLHDLLDLKFKTEINLYNEMLKDLKEKGNQVKKEMNSTSEDKDIEIKSESFGAYLKKVKKTTKKLNSGIKKSKNRLNKIEHLKEGSYARCSQITTISKMRIFDPKNNNDALIDIQLPQENMMDISKTIQKLFLEKI</sequence>
<gene>
    <name evidence="2" type="ORF">ANHYDRO_01376</name>
</gene>
<evidence type="ECO:0000313" key="2">
    <source>
        <dbReference type="EMBL" id="EEB35710.1"/>
    </source>
</evidence>
<dbReference type="SUPFAM" id="SSF50118">
    <property type="entry name" value="Cell growth inhibitor/plasmid maintenance toxic component"/>
    <property type="match status" value="1"/>
</dbReference>
<dbReference type="InterPro" id="IPR011067">
    <property type="entry name" value="Plasmid_toxin/cell-grow_inhib"/>
</dbReference>
<organism evidence="2 3">
    <name type="scientific">Anaerococcus hydrogenalis DSM 7454</name>
    <dbReference type="NCBI Taxonomy" id="561177"/>
    <lineage>
        <taxon>Bacteria</taxon>
        <taxon>Bacillati</taxon>
        <taxon>Bacillota</taxon>
        <taxon>Tissierellia</taxon>
        <taxon>Tissierellales</taxon>
        <taxon>Peptoniphilaceae</taxon>
        <taxon>Anaerococcus</taxon>
    </lineage>
</organism>
<comment type="caution">
    <text evidence="2">The sequence shown here is derived from an EMBL/GenBank/DDBJ whole genome shotgun (WGS) entry which is preliminary data.</text>
</comment>
<feature type="coiled-coil region" evidence="1">
    <location>
        <begin position="145"/>
        <end position="172"/>
    </location>
</feature>